<dbReference type="AlphaFoldDB" id="A0A1F7V9J2"/>
<dbReference type="EMBL" id="MGEP01000039">
    <property type="protein sequence ID" value="OGL87163.1"/>
    <property type="molecule type" value="Genomic_DNA"/>
</dbReference>
<dbReference type="GO" id="GO:0002181">
    <property type="term" value="P:cytoplasmic translation"/>
    <property type="evidence" value="ECO:0007669"/>
    <property type="project" value="TreeGrafter"/>
</dbReference>
<keyword evidence="4 6" id="KW-0699">rRNA-binding</keyword>
<dbReference type="InterPro" id="IPR019906">
    <property type="entry name" value="Ribosomal_uL6_bac-type"/>
</dbReference>
<accession>A0A1F7V9J2</accession>
<evidence type="ECO:0000256" key="2">
    <source>
        <dbReference type="ARBA" id="ARBA00022980"/>
    </source>
</evidence>
<dbReference type="PROSITE" id="PS00525">
    <property type="entry name" value="RIBOSOMAL_L6_1"/>
    <property type="match status" value="1"/>
</dbReference>
<dbReference type="InterPro" id="IPR036789">
    <property type="entry name" value="Ribosomal_uL6-like_a/b-dom_sf"/>
</dbReference>
<protein>
    <recommendedName>
        <fullName evidence="4">Large ribosomal subunit protein uL6</fullName>
    </recommendedName>
</protein>
<evidence type="ECO:0000259" key="7">
    <source>
        <dbReference type="Pfam" id="PF00347"/>
    </source>
</evidence>
<keyword evidence="4 6" id="KW-0694">RNA-binding</keyword>
<comment type="subunit">
    <text evidence="4">Part of the 50S ribosomal subunit.</text>
</comment>
<dbReference type="STRING" id="1802407.A3I40_03020"/>
<keyword evidence="3 4" id="KW-0687">Ribonucleoprotein</keyword>
<dbReference type="HAMAP" id="MF_01365_B">
    <property type="entry name" value="Ribosomal_uL6_B"/>
    <property type="match status" value="1"/>
</dbReference>
<feature type="domain" description="Large ribosomal subunit protein uL6 alpha-beta" evidence="7">
    <location>
        <begin position="12"/>
        <end position="83"/>
    </location>
</feature>
<dbReference type="GO" id="GO:0003735">
    <property type="term" value="F:structural constituent of ribosome"/>
    <property type="evidence" value="ECO:0007669"/>
    <property type="project" value="UniProtKB-UniRule"/>
</dbReference>
<dbReference type="NCBIfam" id="TIGR03654">
    <property type="entry name" value="L6_bact"/>
    <property type="match status" value="1"/>
</dbReference>
<dbReference type="Pfam" id="PF00347">
    <property type="entry name" value="Ribosomal_L6"/>
    <property type="match status" value="2"/>
</dbReference>
<evidence type="ECO:0000256" key="1">
    <source>
        <dbReference type="ARBA" id="ARBA00009356"/>
    </source>
</evidence>
<gene>
    <name evidence="4" type="primary">rplF</name>
    <name evidence="8" type="ORF">A3I40_03020</name>
</gene>
<evidence type="ECO:0000313" key="9">
    <source>
        <dbReference type="Proteomes" id="UP000178723"/>
    </source>
</evidence>
<reference evidence="8 9" key="1">
    <citation type="journal article" date="2016" name="Nat. Commun.">
        <title>Thousands of microbial genomes shed light on interconnected biogeochemical processes in an aquifer system.</title>
        <authorList>
            <person name="Anantharaman K."/>
            <person name="Brown C.T."/>
            <person name="Hug L.A."/>
            <person name="Sharon I."/>
            <person name="Castelle C.J."/>
            <person name="Probst A.J."/>
            <person name="Thomas B.C."/>
            <person name="Singh A."/>
            <person name="Wilkins M.J."/>
            <person name="Karaoz U."/>
            <person name="Brodie E.L."/>
            <person name="Williams K.H."/>
            <person name="Hubbard S.S."/>
            <person name="Banfield J.F."/>
        </authorList>
    </citation>
    <scope>NUCLEOTIDE SEQUENCE [LARGE SCALE GENOMIC DNA]</scope>
</reference>
<dbReference type="GO" id="GO:0022625">
    <property type="term" value="C:cytosolic large ribosomal subunit"/>
    <property type="evidence" value="ECO:0007669"/>
    <property type="project" value="UniProtKB-UniRule"/>
</dbReference>
<dbReference type="Gene3D" id="3.90.930.12">
    <property type="entry name" value="Ribosomal protein L6, alpha-beta domain"/>
    <property type="match status" value="2"/>
</dbReference>
<comment type="function">
    <text evidence="4 6">This protein binds to the 23S rRNA, and is important in its secondary structure. It is located near the subunit interface in the base of the L7/L12 stalk, and near the tRNA binding site of the peptidyltransferase center.</text>
</comment>
<dbReference type="PIRSF" id="PIRSF002162">
    <property type="entry name" value="Ribosomal_L6"/>
    <property type="match status" value="1"/>
</dbReference>
<sequence>MSRIGKQPVLLPDGVTAAVDGRIFRVRGKRGELELALHPAVAVIIRGQVLHVMVSRPDDKDERALWGLFRNLIRNMVEGVTNGFKKSLELVGVGYKVSVSGQNVILNVGFSHPVTITLPPGVTASVEKNILTIEGNDKQMVGETAAGIRRIKKPEPYKGKGIKYVGEILRRKAGKAAKAVGK</sequence>
<dbReference type="InterPro" id="IPR002358">
    <property type="entry name" value="Ribosomal_uL6_CS"/>
</dbReference>
<dbReference type="InterPro" id="IPR000702">
    <property type="entry name" value="Ribosomal_uL6-like"/>
</dbReference>
<dbReference type="FunFam" id="3.90.930.12:FF:000001">
    <property type="entry name" value="50S ribosomal protein L6"/>
    <property type="match status" value="1"/>
</dbReference>
<dbReference type="Proteomes" id="UP000178723">
    <property type="component" value="Unassembled WGS sequence"/>
</dbReference>
<feature type="domain" description="Large ribosomal subunit protein uL6 alpha-beta" evidence="7">
    <location>
        <begin position="91"/>
        <end position="164"/>
    </location>
</feature>
<dbReference type="PANTHER" id="PTHR11655">
    <property type="entry name" value="60S/50S RIBOSOMAL PROTEIN L6/L9"/>
    <property type="match status" value="1"/>
</dbReference>
<name>A0A1F7V9J2_9BACT</name>
<dbReference type="GO" id="GO:0019843">
    <property type="term" value="F:rRNA binding"/>
    <property type="evidence" value="ECO:0007669"/>
    <property type="project" value="UniProtKB-UniRule"/>
</dbReference>
<dbReference type="PANTHER" id="PTHR11655:SF14">
    <property type="entry name" value="LARGE RIBOSOMAL SUBUNIT PROTEIN UL6M"/>
    <property type="match status" value="1"/>
</dbReference>
<dbReference type="SUPFAM" id="SSF56053">
    <property type="entry name" value="Ribosomal protein L6"/>
    <property type="match status" value="2"/>
</dbReference>
<evidence type="ECO:0000256" key="3">
    <source>
        <dbReference type="ARBA" id="ARBA00023274"/>
    </source>
</evidence>
<evidence type="ECO:0000313" key="8">
    <source>
        <dbReference type="EMBL" id="OGL87163.1"/>
    </source>
</evidence>
<evidence type="ECO:0000256" key="5">
    <source>
        <dbReference type="RuleBase" id="RU003869"/>
    </source>
</evidence>
<dbReference type="PRINTS" id="PR00059">
    <property type="entry name" value="RIBOSOMALL6"/>
</dbReference>
<dbReference type="InterPro" id="IPR020040">
    <property type="entry name" value="Ribosomal_uL6_a/b-dom"/>
</dbReference>
<comment type="similarity">
    <text evidence="1 4 5">Belongs to the universal ribosomal protein uL6 family.</text>
</comment>
<evidence type="ECO:0000256" key="4">
    <source>
        <dbReference type="HAMAP-Rule" id="MF_01365"/>
    </source>
</evidence>
<comment type="caution">
    <text evidence="8">The sequence shown here is derived from an EMBL/GenBank/DDBJ whole genome shotgun (WGS) entry which is preliminary data.</text>
</comment>
<keyword evidence="2 4" id="KW-0689">Ribosomal protein</keyword>
<organism evidence="8 9">
    <name type="scientific">Candidatus Uhrbacteria bacterium RIFCSPLOWO2_02_FULL_48_12</name>
    <dbReference type="NCBI Taxonomy" id="1802407"/>
    <lineage>
        <taxon>Bacteria</taxon>
        <taxon>Candidatus Uhriibacteriota</taxon>
    </lineage>
</organism>
<evidence type="ECO:0000256" key="6">
    <source>
        <dbReference type="RuleBase" id="RU003870"/>
    </source>
</evidence>
<proteinExistence type="inferred from homology"/>